<reference evidence="3 4" key="1">
    <citation type="submission" date="2020-07" db="EMBL/GenBank/DDBJ databases">
        <authorList>
            <person name="Hilgarth M."/>
            <person name="Werum V."/>
            <person name="Vogel R.F."/>
        </authorList>
    </citation>
    <scope>NUCLEOTIDE SEQUENCE [LARGE SCALE GENOMIC DNA]</scope>
    <source>
        <strain evidence="3 4">DSM 28961</strain>
    </source>
</reference>
<dbReference type="RefSeq" id="WP_180747041.1">
    <property type="nucleotide sequence ID" value="NZ_CBCRWQ010000012.1"/>
</dbReference>
<evidence type="ECO:0000313" key="3">
    <source>
        <dbReference type="EMBL" id="MBA0016883.1"/>
    </source>
</evidence>
<sequence length="258" mass="27281">MKKVTLLCVVALGTIALASASNVNAAQVGGSQTTDGIIKMKPGGDADILPKDPGKEDDTKIDPKDYPDPVPLPGDPDANHVVKEGVLAFTKNPKVFNFGTQDVSAKIQAQKTYTVKALNQDIDAAKTPFSGGIQTLQVYDGRPAGSNLDNWQVAVKATTFTDATSKKTLDGATIHIKGAGTYTRDKAADLTVAPNLDIVTDNITTSTVFGVVQGKQAKEHSDLTWKAEDVELEMAGSQAKVGTFESIVTWTLTDAAYK</sequence>
<feature type="signal peptide" evidence="2">
    <location>
        <begin position="1"/>
        <end position="25"/>
    </location>
</feature>
<feature type="chain" id="PRO_5030523726" evidence="2">
    <location>
        <begin position="26"/>
        <end position="258"/>
    </location>
</feature>
<keyword evidence="4" id="KW-1185">Reference proteome</keyword>
<dbReference type="AlphaFoldDB" id="A0A7V8N1R2"/>
<dbReference type="GeneID" id="303195273"/>
<protein>
    <submittedName>
        <fullName evidence="3">WxL domain-containing protein</fullName>
    </submittedName>
</protein>
<feature type="compositionally biased region" description="Basic and acidic residues" evidence="1">
    <location>
        <begin position="42"/>
        <end position="67"/>
    </location>
</feature>
<organism evidence="3 4">
    <name type="scientific">Pseudolactococcus laudensis</name>
    <dbReference type="NCBI Taxonomy" id="1494461"/>
    <lineage>
        <taxon>Bacteria</taxon>
        <taxon>Bacillati</taxon>
        <taxon>Bacillota</taxon>
        <taxon>Bacilli</taxon>
        <taxon>Lactobacillales</taxon>
        <taxon>Streptococcaceae</taxon>
        <taxon>Pseudolactococcus</taxon>
    </lineage>
</organism>
<feature type="region of interest" description="Disordered" evidence="1">
    <location>
        <begin position="31"/>
        <end position="74"/>
    </location>
</feature>
<name>A0A7V8N1R2_9LACT</name>
<dbReference type="EMBL" id="JACBNY010000011">
    <property type="protein sequence ID" value="MBA0016883.1"/>
    <property type="molecule type" value="Genomic_DNA"/>
</dbReference>
<evidence type="ECO:0000313" key="4">
    <source>
        <dbReference type="Proteomes" id="UP000530186"/>
    </source>
</evidence>
<dbReference type="Proteomes" id="UP000530186">
    <property type="component" value="Unassembled WGS sequence"/>
</dbReference>
<comment type="caution">
    <text evidence="3">The sequence shown here is derived from an EMBL/GenBank/DDBJ whole genome shotgun (WGS) entry which is preliminary data.</text>
</comment>
<keyword evidence="2" id="KW-0732">Signal</keyword>
<evidence type="ECO:0000256" key="2">
    <source>
        <dbReference type="SAM" id="SignalP"/>
    </source>
</evidence>
<gene>
    <name evidence="3" type="ORF">HZR21_07065</name>
</gene>
<proteinExistence type="predicted"/>
<accession>A0A7V8N1R2</accession>
<evidence type="ECO:0000256" key="1">
    <source>
        <dbReference type="SAM" id="MobiDB-lite"/>
    </source>
</evidence>